<keyword evidence="1" id="KW-0812">Transmembrane</keyword>
<evidence type="ECO:0000313" key="3">
    <source>
        <dbReference type="EnsemblMetazoa" id="ISCW003973-PA"/>
    </source>
</evidence>
<gene>
    <name evidence="2" type="ORF">IscW_ISCW003973</name>
</gene>
<organism>
    <name type="scientific">Ixodes scapularis</name>
    <name type="common">Black-legged tick</name>
    <name type="synonym">Deer tick</name>
    <dbReference type="NCBI Taxonomy" id="6945"/>
    <lineage>
        <taxon>Eukaryota</taxon>
        <taxon>Metazoa</taxon>
        <taxon>Ecdysozoa</taxon>
        <taxon>Arthropoda</taxon>
        <taxon>Chelicerata</taxon>
        <taxon>Arachnida</taxon>
        <taxon>Acari</taxon>
        <taxon>Parasitiformes</taxon>
        <taxon>Ixodida</taxon>
        <taxon>Ixodoidea</taxon>
        <taxon>Ixodidae</taxon>
        <taxon>Ixodinae</taxon>
        <taxon>Ixodes</taxon>
    </lineage>
</organism>
<dbReference type="VEuPathDB" id="VectorBase:ISCW003973"/>
<reference evidence="2 4" key="1">
    <citation type="submission" date="2008-03" db="EMBL/GenBank/DDBJ databases">
        <title>Annotation of Ixodes scapularis.</title>
        <authorList>
            <consortium name="Ixodes scapularis Genome Project Consortium"/>
            <person name="Caler E."/>
            <person name="Hannick L.I."/>
            <person name="Bidwell S."/>
            <person name="Joardar V."/>
            <person name="Thiagarajan M."/>
            <person name="Amedeo P."/>
            <person name="Galinsky K.J."/>
            <person name="Schobel S."/>
            <person name="Inman J."/>
            <person name="Hostetler J."/>
            <person name="Miller J."/>
            <person name="Hammond M."/>
            <person name="Megy K."/>
            <person name="Lawson D."/>
            <person name="Kodira C."/>
            <person name="Sutton G."/>
            <person name="Meyer J."/>
            <person name="Hill C.A."/>
            <person name="Birren B."/>
            <person name="Nene V."/>
            <person name="Collins F."/>
            <person name="Alarcon-Chaidez F."/>
            <person name="Wikel S."/>
            <person name="Strausberg R."/>
        </authorList>
    </citation>
    <scope>NUCLEOTIDE SEQUENCE [LARGE SCALE GENOMIC DNA]</scope>
    <source>
        <strain evidence="4">Wikel</strain>
        <strain evidence="2">Wikel colony</strain>
    </source>
</reference>
<evidence type="ECO:0000256" key="1">
    <source>
        <dbReference type="SAM" id="Phobius"/>
    </source>
</evidence>
<reference evidence="3" key="2">
    <citation type="submission" date="2020-05" db="UniProtKB">
        <authorList>
            <consortium name="EnsemblMetazoa"/>
        </authorList>
    </citation>
    <scope>IDENTIFICATION</scope>
    <source>
        <strain evidence="3">wikel</strain>
    </source>
</reference>
<dbReference type="PaxDb" id="6945-B7PFJ0"/>
<keyword evidence="1" id="KW-0472">Membrane</keyword>
<evidence type="ECO:0000313" key="4">
    <source>
        <dbReference type="Proteomes" id="UP000001555"/>
    </source>
</evidence>
<dbReference type="HOGENOM" id="CLU_3089548_0_0_1"/>
<dbReference type="AlphaFoldDB" id="B7PFJ0"/>
<dbReference type="EMBL" id="ABJB010978804">
    <property type="status" value="NOT_ANNOTATED_CDS"/>
    <property type="molecule type" value="Genomic_DNA"/>
</dbReference>
<dbReference type="VEuPathDB" id="VectorBase:ISCI003973"/>
<name>B7PFJ0_IXOSC</name>
<sequence>MILYSVQQLMDVFIPLNVNHSPNHRHMFSDQYFFLFFFYRTAFGMFLALNIR</sequence>
<dbReference type="EMBL" id="DS702749">
    <property type="protein sequence ID" value="EEC05362.1"/>
    <property type="molecule type" value="Genomic_DNA"/>
</dbReference>
<protein>
    <submittedName>
        <fullName evidence="2 3">Uncharacterized protein</fullName>
    </submittedName>
</protein>
<keyword evidence="1" id="KW-1133">Transmembrane helix</keyword>
<proteinExistence type="predicted"/>
<dbReference type="Proteomes" id="UP000001555">
    <property type="component" value="Unassembled WGS sequence"/>
</dbReference>
<evidence type="ECO:0000313" key="2">
    <source>
        <dbReference type="EMBL" id="EEC05362.1"/>
    </source>
</evidence>
<feature type="transmembrane region" description="Helical" evidence="1">
    <location>
        <begin position="32"/>
        <end position="51"/>
    </location>
</feature>
<dbReference type="InParanoid" id="B7PFJ0"/>
<accession>B7PFJ0</accession>
<dbReference type="EnsemblMetazoa" id="ISCW003973-RA">
    <property type="protein sequence ID" value="ISCW003973-PA"/>
    <property type="gene ID" value="ISCW003973"/>
</dbReference>
<keyword evidence="4" id="KW-1185">Reference proteome</keyword>